<dbReference type="EMBL" id="FMZZ01000001">
    <property type="protein sequence ID" value="SDC10117.1"/>
    <property type="molecule type" value="Genomic_DNA"/>
</dbReference>
<proteinExistence type="predicted"/>
<dbReference type="RefSeq" id="WP_091446934.1">
    <property type="nucleotide sequence ID" value="NZ_FMZZ01000001.1"/>
</dbReference>
<evidence type="ECO:0000256" key="1">
    <source>
        <dbReference type="SAM" id="Phobius"/>
    </source>
</evidence>
<feature type="transmembrane region" description="Helical" evidence="1">
    <location>
        <begin position="48"/>
        <end position="68"/>
    </location>
</feature>
<dbReference type="Proteomes" id="UP000199501">
    <property type="component" value="Unassembled WGS sequence"/>
</dbReference>
<gene>
    <name evidence="2" type="ORF">SAMN05216174_101105</name>
</gene>
<sequence>MRNPGAFVAAGCALAYTAAKVDLALRGELGLPGFPTSAETTRDFEGSIALAQWGNAAVGLAVAALAITLTHPRGGLPLRLASWVGATLIGAGVAGFALRAITDPPAPAGWATLAVGALWVASWIQATVAHRHLAASPTNRA</sequence>
<keyword evidence="3" id="KW-1185">Reference proteome</keyword>
<keyword evidence="1" id="KW-0812">Transmembrane</keyword>
<reference evidence="3" key="1">
    <citation type="submission" date="2016-10" db="EMBL/GenBank/DDBJ databases">
        <authorList>
            <person name="Varghese N."/>
            <person name="Submissions S."/>
        </authorList>
    </citation>
    <scope>NUCLEOTIDE SEQUENCE [LARGE SCALE GENOMIC DNA]</scope>
    <source>
        <strain evidence="3">IBRC-M 10403</strain>
    </source>
</reference>
<protein>
    <submittedName>
        <fullName evidence="2">Uncharacterized protein</fullName>
    </submittedName>
</protein>
<dbReference type="AlphaFoldDB" id="A0A1G6IUD2"/>
<keyword evidence="1" id="KW-0472">Membrane</keyword>
<organism evidence="2 3">
    <name type="scientific">Actinokineospora iranica</name>
    <dbReference type="NCBI Taxonomy" id="1271860"/>
    <lineage>
        <taxon>Bacteria</taxon>
        <taxon>Bacillati</taxon>
        <taxon>Actinomycetota</taxon>
        <taxon>Actinomycetes</taxon>
        <taxon>Pseudonocardiales</taxon>
        <taxon>Pseudonocardiaceae</taxon>
        <taxon>Actinokineospora</taxon>
    </lineage>
</organism>
<name>A0A1G6IUD2_9PSEU</name>
<accession>A0A1G6IUD2</accession>
<evidence type="ECO:0000313" key="3">
    <source>
        <dbReference type="Proteomes" id="UP000199501"/>
    </source>
</evidence>
<feature type="transmembrane region" description="Helical" evidence="1">
    <location>
        <begin position="107"/>
        <end position="124"/>
    </location>
</feature>
<keyword evidence="1" id="KW-1133">Transmembrane helix</keyword>
<evidence type="ECO:0000313" key="2">
    <source>
        <dbReference type="EMBL" id="SDC10117.1"/>
    </source>
</evidence>
<feature type="transmembrane region" description="Helical" evidence="1">
    <location>
        <begin position="80"/>
        <end position="101"/>
    </location>
</feature>